<dbReference type="PANTHER" id="PTHR30472:SF25">
    <property type="entry name" value="ABC TRANSPORTER PERMEASE PROTEIN MJ0876-RELATED"/>
    <property type="match status" value="1"/>
</dbReference>
<dbReference type="PATRIC" id="fig|237368.3.peg.3430"/>
<protein>
    <submittedName>
        <fullName evidence="9">Hemin transport system permease protein HmuU</fullName>
    </submittedName>
</protein>
<dbReference type="GO" id="GO:0022857">
    <property type="term" value="F:transmembrane transporter activity"/>
    <property type="evidence" value="ECO:0007669"/>
    <property type="project" value="InterPro"/>
</dbReference>
<evidence type="ECO:0000313" key="10">
    <source>
        <dbReference type="Proteomes" id="UP000030652"/>
    </source>
</evidence>
<dbReference type="GO" id="GO:0033214">
    <property type="term" value="P:siderophore-iron import into cell"/>
    <property type="evidence" value="ECO:0007669"/>
    <property type="project" value="TreeGrafter"/>
</dbReference>
<evidence type="ECO:0000256" key="3">
    <source>
        <dbReference type="ARBA" id="ARBA00022448"/>
    </source>
</evidence>
<reference evidence="9 10" key="1">
    <citation type="submission" date="2014-10" db="EMBL/GenBank/DDBJ databases">
        <title>Draft genome of anammox bacterium scalindua brodae, obtained using differential coverage binning of sequence data from two enrichment reactors.</title>
        <authorList>
            <person name="Speth D.R."/>
            <person name="Russ L."/>
            <person name="Kartal B."/>
            <person name="Op den Camp H.J."/>
            <person name="Dutilh B.E."/>
            <person name="Jetten M.S."/>
        </authorList>
    </citation>
    <scope>NUCLEOTIDE SEQUENCE [LARGE SCALE GENOMIC DNA]</scope>
    <source>
        <strain evidence="9">RU1</strain>
    </source>
</reference>
<dbReference type="PANTHER" id="PTHR30472">
    <property type="entry name" value="FERRIC ENTEROBACTIN TRANSPORT SYSTEM PERMEASE PROTEIN"/>
    <property type="match status" value="1"/>
</dbReference>
<comment type="subcellular location">
    <subcellularLocation>
        <location evidence="1">Cell membrane</location>
        <topology evidence="1">Multi-pass membrane protein</topology>
    </subcellularLocation>
</comment>
<evidence type="ECO:0000256" key="4">
    <source>
        <dbReference type="ARBA" id="ARBA00022475"/>
    </source>
</evidence>
<accession>A0A0B0EK73</accession>
<feature type="transmembrane region" description="Helical" evidence="8">
    <location>
        <begin position="192"/>
        <end position="210"/>
    </location>
</feature>
<comment type="caution">
    <text evidence="9">The sequence shown here is derived from an EMBL/GenBank/DDBJ whole genome shotgun (WGS) entry which is preliminary data.</text>
</comment>
<dbReference type="Proteomes" id="UP000030652">
    <property type="component" value="Unassembled WGS sequence"/>
</dbReference>
<evidence type="ECO:0000256" key="8">
    <source>
        <dbReference type="SAM" id="Phobius"/>
    </source>
</evidence>
<proteinExistence type="inferred from homology"/>
<sequence>MKNRKILLFVIPFSWLLVFLLCWKSGTVIITWEQLKNTVFGASASDQTNIILLQVRLPRLLLAALTGATLSLTGAVFQALLRNPLADPYILGISGGSALGAVVAMGFGLHLMIIGFQIVPIFAVCGALITILFVYNFSRIGNYLPTQTMLLAGISLQAMLSALILFLQTLLDPLQLMQVFTWLMGNIPTPEYGNLLWIFIYVVVAIGVILPQARHLNALTLGELDAKIVGIDVERLKKILFFACSLLTGSIVALTGLIGFVGIIVPHLLRLTIGPDHRYLLPACVIFGSIFMVVADTLARTLLSPTEIPVGVITALIGGPFFLFLLWKNKSKGAR</sequence>
<feature type="transmembrane region" description="Helical" evidence="8">
    <location>
        <begin position="118"/>
        <end position="137"/>
    </location>
</feature>
<evidence type="ECO:0000313" key="9">
    <source>
        <dbReference type="EMBL" id="KHE91110.1"/>
    </source>
</evidence>
<dbReference type="EMBL" id="JRYO01000216">
    <property type="protein sequence ID" value="KHE91110.1"/>
    <property type="molecule type" value="Genomic_DNA"/>
</dbReference>
<comment type="similarity">
    <text evidence="2">Belongs to the binding-protein-dependent transport system permease family. FecCD subfamily.</text>
</comment>
<dbReference type="CDD" id="cd06550">
    <property type="entry name" value="TM_ABC_iron-siderophores_like"/>
    <property type="match status" value="1"/>
</dbReference>
<dbReference type="GO" id="GO:0005886">
    <property type="term" value="C:plasma membrane"/>
    <property type="evidence" value="ECO:0007669"/>
    <property type="project" value="UniProtKB-SubCell"/>
</dbReference>
<feature type="transmembrane region" description="Helical" evidence="8">
    <location>
        <begin position="60"/>
        <end position="77"/>
    </location>
</feature>
<dbReference type="FunFam" id="1.10.3470.10:FF:000001">
    <property type="entry name" value="Vitamin B12 ABC transporter permease BtuC"/>
    <property type="match status" value="1"/>
</dbReference>
<dbReference type="AlphaFoldDB" id="A0A0B0EK73"/>
<dbReference type="InterPro" id="IPR037294">
    <property type="entry name" value="ABC_BtuC-like"/>
</dbReference>
<evidence type="ECO:0000256" key="5">
    <source>
        <dbReference type="ARBA" id="ARBA00022692"/>
    </source>
</evidence>
<keyword evidence="7 8" id="KW-0472">Membrane</keyword>
<dbReference type="eggNOG" id="COG0609">
    <property type="taxonomic scope" value="Bacteria"/>
</dbReference>
<keyword evidence="6 8" id="KW-1133">Transmembrane helix</keyword>
<feature type="transmembrane region" description="Helical" evidence="8">
    <location>
        <begin position="89"/>
        <end position="111"/>
    </location>
</feature>
<feature type="transmembrane region" description="Helical" evidence="8">
    <location>
        <begin position="239"/>
        <end position="268"/>
    </location>
</feature>
<gene>
    <name evidence="9" type="primary">hmuU</name>
    <name evidence="9" type="ORF">SCABRO_03169</name>
</gene>
<feature type="transmembrane region" description="Helical" evidence="8">
    <location>
        <begin position="280"/>
        <end position="302"/>
    </location>
</feature>
<keyword evidence="5 8" id="KW-0812">Transmembrane</keyword>
<dbReference type="Gene3D" id="1.10.3470.10">
    <property type="entry name" value="ABC transporter involved in vitamin B12 uptake, BtuC"/>
    <property type="match status" value="1"/>
</dbReference>
<name>A0A0B0EK73_9BACT</name>
<dbReference type="Pfam" id="PF01032">
    <property type="entry name" value="FecCD"/>
    <property type="match status" value="1"/>
</dbReference>
<feature type="transmembrane region" description="Helical" evidence="8">
    <location>
        <begin position="6"/>
        <end position="23"/>
    </location>
</feature>
<evidence type="ECO:0000256" key="7">
    <source>
        <dbReference type="ARBA" id="ARBA00023136"/>
    </source>
</evidence>
<dbReference type="InterPro" id="IPR000522">
    <property type="entry name" value="ABC_transptr_permease_BtuC"/>
</dbReference>
<keyword evidence="4" id="KW-1003">Cell membrane</keyword>
<dbReference type="SUPFAM" id="SSF81345">
    <property type="entry name" value="ABC transporter involved in vitamin B12 uptake, BtuC"/>
    <property type="match status" value="1"/>
</dbReference>
<keyword evidence="3" id="KW-0813">Transport</keyword>
<feature type="transmembrane region" description="Helical" evidence="8">
    <location>
        <begin position="149"/>
        <end position="171"/>
    </location>
</feature>
<evidence type="ECO:0000256" key="6">
    <source>
        <dbReference type="ARBA" id="ARBA00022989"/>
    </source>
</evidence>
<evidence type="ECO:0000256" key="1">
    <source>
        <dbReference type="ARBA" id="ARBA00004651"/>
    </source>
</evidence>
<evidence type="ECO:0000256" key="2">
    <source>
        <dbReference type="ARBA" id="ARBA00007935"/>
    </source>
</evidence>
<organism evidence="9 10">
    <name type="scientific">Candidatus Scalindua brodae</name>
    <dbReference type="NCBI Taxonomy" id="237368"/>
    <lineage>
        <taxon>Bacteria</taxon>
        <taxon>Pseudomonadati</taxon>
        <taxon>Planctomycetota</taxon>
        <taxon>Candidatus Brocadiia</taxon>
        <taxon>Candidatus Brocadiales</taxon>
        <taxon>Candidatus Scalinduaceae</taxon>
        <taxon>Candidatus Scalindua</taxon>
    </lineage>
</organism>
<feature type="transmembrane region" description="Helical" evidence="8">
    <location>
        <begin position="308"/>
        <end position="327"/>
    </location>
</feature>